<evidence type="ECO:0000313" key="8">
    <source>
        <dbReference type="Proteomes" id="UP000233742"/>
    </source>
</evidence>
<evidence type="ECO:0000256" key="2">
    <source>
        <dbReference type="ARBA" id="ARBA00022475"/>
    </source>
</evidence>
<feature type="transmembrane region" description="Helical" evidence="6">
    <location>
        <begin position="143"/>
        <end position="171"/>
    </location>
</feature>
<dbReference type="PANTHER" id="PTHR30086">
    <property type="entry name" value="ARGININE EXPORTER PROTEIN ARGO"/>
    <property type="match status" value="1"/>
</dbReference>
<sequence>MDIHLWLAFVLSFAILSLIPGPSVIMVMSQALIRGKRAALVCVAGDLAGVLVMMSLAFGGIGAVLAASSLAFQAMRWAGVVYLAWLGLGQIRAARRLTDQVPAEPQVMAAGRAGFLTGVLNPKAIGFYLAFLPQFISPDRAHLPQLIILAVTASAVAGIVLAGYALLAARLRRGFRSAPARRLFGYTGGGLMLGGSAVMIAAR</sequence>
<evidence type="ECO:0000256" key="4">
    <source>
        <dbReference type="ARBA" id="ARBA00022989"/>
    </source>
</evidence>
<gene>
    <name evidence="7" type="ORF">CUV01_05345</name>
</gene>
<evidence type="ECO:0000256" key="1">
    <source>
        <dbReference type="ARBA" id="ARBA00004651"/>
    </source>
</evidence>
<dbReference type="InterPro" id="IPR001123">
    <property type="entry name" value="LeuE-type"/>
</dbReference>
<keyword evidence="2" id="KW-1003">Cell membrane</keyword>
<evidence type="ECO:0000313" key="7">
    <source>
        <dbReference type="EMBL" id="AUH32891.1"/>
    </source>
</evidence>
<dbReference type="AlphaFoldDB" id="A0A2K9F171"/>
<feature type="transmembrane region" description="Helical" evidence="6">
    <location>
        <begin position="183"/>
        <end position="202"/>
    </location>
</feature>
<keyword evidence="8" id="KW-1185">Reference proteome</keyword>
<organism evidence="7 8">
    <name type="scientific">Paracoccus tegillarcae</name>
    <dbReference type="NCBI Taxonomy" id="1529068"/>
    <lineage>
        <taxon>Bacteria</taxon>
        <taxon>Pseudomonadati</taxon>
        <taxon>Pseudomonadota</taxon>
        <taxon>Alphaproteobacteria</taxon>
        <taxon>Rhodobacterales</taxon>
        <taxon>Paracoccaceae</taxon>
        <taxon>Paracoccus</taxon>
    </lineage>
</organism>
<keyword evidence="5 6" id="KW-0472">Membrane</keyword>
<dbReference type="PIRSF" id="PIRSF006324">
    <property type="entry name" value="LeuE"/>
    <property type="match status" value="1"/>
</dbReference>
<feature type="transmembrane region" description="Helical" evidence="6">
    <location>
        <begin position="6"/>
        <end position="27"/>
    </location>
</feature>
<reference evidence="7 8" key="1">
    <citation type="submission" date="2017-12" db="EMBL/GenBank/DDBJ databases">
        <authorList>
            <person name="Hurst M.R.H."/>
        </authorList>
    </citation>
    <scope>NUCLEOTIDE SEQUENCE [LARGE SCALE GENOMIC DNA]</scope>
    <source>
        <strain evidence="7 8">BM15</strain>
    </source>
</reference>
<keyword evidence="4 6" id="KW-1133">Transmembrane helix</keyword>
<dbReference type="KEGG" id="paro:CUV01_05345"/>
<comment type="subcellular location">
    <subcellularLocation>
        <location evidence="1">Cell membrane</location>
        <topology evidence="1">Multi-pass membrane protein</topology>
    </subcellularLocation>
</comment>
<protein>
    <submittedName>
        <fullName evidence="7">LysE family translocator</fullName>
    </submittedName>
</protein>
<proteinExistence type="predicted"/>
<feature type="transmembrane region" description="Helical" evidence="6">
    <location>
        <begin position="39"/>
        <end position="64"/>
    </location>
</feature>
<dbReference type="Proteomes" id="UP000233742">
    <property type="component" value="Chromosome"/>
</dbReference>
<accession>A0A2K9F171</accession>
<dbReference type="PANTHER" id="PTHR30086:SF20">
    <property type="entry name" value="ARGININE EXPORTER PROTEIN ARGO-RELATED"/>
    <property type="match status" value="1"/>
</dbReference>
<dbReference type="EMBL" id="CP025408">
    <property type="protein sequence ID" value="AUH32891.1"/>
    <property type="molecule type" value="Genomic_DNA"/>
</dbReference>
<evidence type="ECO:0000256" key="6">
    <source>
        <dbReference type="SAM" id="Phobius"/>
    </source>
</evidence>
<feature type="transmembrane region" description="Helical" evidence="6">
    <location>
        <begin position="109"/>
        <end position="131"/>
    </location>
</feature>
<feature type="transmembrane region" description="Helical" evidence="6">
    <location>
        <begin position="70"/>
        <end position="88"/>
    </location>
</feature>
<name>A0A2K9F171_9RHOB</name>
<keyword evidence="3 6" id="KW-0812">Transmembrane</keyword>
<evidence type="ECO:0000256" key="5">
    <source>
        <dbReference type="ARBA" id="ARBA00023136"/>
    </source>
</evidence>
<dbReference type="GO" id="GO:0005886">
    <property type="term" value="C:plasma membrane"/>
    <property type="evidence" value="ECO:0007669"/>
    <property type="project" value="UniProtKB-SubCell"/>
</dbReference>
<dbReference type="RefSeq" id="WP_101459565.1">
    <property type="nucleotide sequence ID" value="NZ_CP025408.1"/>
</dbReference>
<evidence type="ECO:0000256" key="3">
    <source>
        <dbReference type="ARBA" id="ARBA00022692"/>
    </source>
</evidence>
<dbReference type="GO" id="GO:0015171">
    <property type="term" value="F:amino acid transmembrane transporter activity"/>
    <property type="evidence" value="ECO:0007669"/>
    <property type="project" value="TreeGrafter"/>
</dbReference>
<dbReference type="Pfam" id="PF01810">
    <property type="entry name" value="LysE"/>
    <property type="match status" value="1"/>
</dbReference>
<dbReference type="OrthoDB" id="9804822at2"/>